<evidence type="ECO:0000313" key="1">
    <source>
        <dbReference type="EMBL" id="CCB87852.1"/>
    </source>
</evidence>
<reference evidence="1 2" key="2">
    <citation type="journal article" date="2011" name="Mol. Biol. Evol.">
        <title>Unity in variety--the pan-genome of the Chlamydiae.</title>
        <authorList>
            <person name="Collingro A."/>
            <person name="Tischler P."/>
            <person name="Weinmaier T."/>
            <person name="Penz T."/>
            <person name="Heinz E."/>
            <person name="Brunham R.C."/>
            <person name="Read T.D."/>
            <person name="Bavoil P.M."/>
            <person name="Sachse K."/>
            <person name="Kahane S."/>
            <person name="Friedman M.G."/>
            <person name="Rattei T."/>
            <person name="Myers G.S."/>
            <person name="Horn M."/>
        </authorList>
    </citation>
    <scope>NUCLEOTIDE SEQUENCE [LARGE SCALE GENOMIC DNA]</scope>
    <source>
        <strain evidence="2">ATCC VR-1471 / Z</strain>
        <plasmid evidence="1 2">pSn</plasmid>
    </source>
</reference>
<protein>
    <submittedName>
        <fullName evidence="1">Uncharacterized protein</fullName>
    </submittedName>
</protein>
<dbReference type="Proteomes" id="UP000000496">
    <property type="component" value="Plasmid pSn"/>
</dbReference>
<organism evidence="1 2">
    <name type="scientific">Simkania negevensis (strain ATCC VR-1471 / DSM 27360 / Z)</name>
    <dbReference type="NCBI Taxonomy" id="331113"/>
    <lineage>
        <taxon>Bacteria</taxon>
        <taxon>Pseudomonadati</taxon>
        <taxon>Chlamydiota</taxon>
        <taxon>Chlamydiia</taxon>
        <taxon>Parachlamydiales</taxon>
        <taxon>Simkaniaceae</taxon>
        <taxon>Simkania</taxon>
    </lineage>
</organism>
<keyword evidence="1" id="KW-0614">Plasmid</keyword>
<geneLocation type="plasmid" evidence="1 2">
    <name>pSn</name>
</geneLocation>
<reference key="1">
    <citation type="journal article" date="2011" name="Mol. Biol. Evol.">
        <title>Unity in variety -- the pan-genome of the Chlamydiae.</title>
        <authorList>
            <person name="Collingro A."/>
            <person name="Tischler P."/>
            <person name="Weinmaier T."/>
            <person name="Penz T."/>
            <person name="Heinz E."/>
            <person name="Brunham R.C."/>
            <person name="Read T.D."/>
            <person name="Bavoil P.M."/>
            <person name="Sachse K."/>
            <person name="Kahane S."/>
            <person name="Friedman M.G."/>
            <person name="Rattei T."/>
            <person name="Myers G.S.A."/>
            <person name="Horn M."/>
        </authorList>
    </citation>
    <scope>NUCLEOTIDE SEQUENCE</scope>
    <source>
        <strain>Z</strain>
    </source>
</reference>
<dbReference type="KEGG" id="sng:SNE_B24930"/>
<proteinExistence type="predicted"/>
<dbReference type="EMBL" id="FR872581">
    <property type="protein sequence ID" value="CCB87852.1"/>
    <property type="molecule type" value="Genomic_DNA"/>
</dbReference>
<keyword evidence="2" id="KW-1185">Reference proteome</keyword>
<dbReference type="AlphaFoldDB" id="F8L306"/>
<name>F8L306_SIMNZ</name>
<accession>F8L306</accession>
<evidence type="ECO:0000313" key="2">
    <source>
        <dbReference type="Proteomes" id="UP000000496"/>
    </source>
</evidence>
<sequence>MDRFILIGVVQQSFEQLKSTEQLRLHKKNFQHALIQAARDVVINNKSEFPINNYSKDELGDFVELLPLVENIALNYHKMGCELTETLKSLEGMLKIDVITNDVEILRSKEKVKLVLERLTDFKQRVSLAKAQGKSAIEATNCDGRYKAVALQLFDQELEKSSLRYEEFIRVEKSIASLVDTILTFFSDRKGLFWEFNGHVVFERNSDLEQCNLFVQRLRELSVEENEVRRPLFQSAQAFSETLASSSL</sequence>
<dbReference type="HOGENOM" id="CLU_1119568_0_0_0"/>
<gene>
    <name evidence="1" type="ordered locus">SNE_B24930</name>
</gene>